<gene>
    <name evidence="2" type="ORF">ACFQGD_17030</name>
</gene>
<comment type="caution">
    <text evidence="2">The sequence shown here is derived from an EMBL/GenBank/DDBJ whole genome shotgun (WGS) entry which is preliminary data.</text>
</comment>
<keyword evidence="3" id="KW-1185">Reference proteome</keyword>
<accession>A0ABW2C2W6</accession>
<sequence length="275" mass="31283">MAKDVTALIEADHREVEKLFDQLKSGNGDRAGLAQEVGRILLAHSKAEEALVYPVAAKDAGEKQEIKHSEKEHQQAEQLIHQLQQADPDDTEFDQLVDQLVDAVSHHVQEEEFEVLPAMRESLGKGRLADLGTQFSDRRKRELDKLEATAHETEIRMGGKTSKSVQYAQAIKLVEDKPERPGRSLVTTNHDVIRRWVEARGGQPATVPGTEHGDHLGVLRVDFPDYGGKDLRHVSWEEWFDTFDKRRLNFLYQEQRSDGSTSNFFRLENPEREQG</sequence>
<dbReference type="Gene3D" id="1.20.120.520">
    <property type="entry name" value="nmb1532 protein domain like"/>
    <property type="match status" value="1"/>
</dbReference>
<protein>
    <submittedName>
        <fullName evidence="2">Hemerythrin domain-containing protein</fullName>
    </submittedName>
</protein>
<dbReference type="Pfam" id="PF01814">
    <property type="entry name" value="Hemerythrin"/>
    <property type="match status" value="1"/>
</dbReference>
<dbReference type="CDD" id="cd12108">
    <property type="entry name" value="Hr-like"/>
    <property type="match status" value="1"/>
</dbReference>
<feature type="domain" description="Hemerythrin-like" evidence="1">
    <location>
        <begin position="6"/>
        <end position="118"/>
    </location>
</feature>
<dbReference type="PANTHER" id="PTHR35585:SF1">
    <property type="entry name" value="HHE DOMAIN PROTEIN (AFU_ORTHOLOGUE AFUA_4G00730)"/>
    <property type="match status" value="1"/>
</dbReference>
<dbReference type="PANTHER" id="PTHR35585">
    <property type="entry name" value="HHE DOMAIN PROTEIN (AFU_ORTHOLOGUE AFUA_4G00730)"/>
    <property type="match status" value="1"/>
</dbReference>
<name>A0ABW2C2W6_9PSEU</name>
<dbReference type="InterPro" id="IPR012312">
    <property type="entry name" value="Hemerythrin-like"/>
</dbReference>
<organism evidence="2 3">
    <name type="scientific">Haloechinothrix salitolerans</name>
    <dbReference type="NCBI Taxonomy" id="926830"/>
    <lineage>
        <taxon>Bacteria</taxon>
        <taxon>Bacillati</taxon>
        <taxon>Actinomycetota</taxon>
        <taxon>Actinomycetes</taxon>
        <taxon>Pseudonocardiales</taxon>
        <taxon>Pseudonocardiaceae</taxon>
        <taxon>Haloechinothrix</taxon>
    </lineage>
</organism>
<evidence type="ECO:0000313" key="2">
    <source>
        <dbReference type="EMBL" id="MFC6868848.1"/>
    </source>
</evidence>
<reference evidence="3" key="1">
    <citation type="journal article" date="2019" name="Int. J. Syst. Evol. Microbiol.">
        <title>The Global Catalogue of Microorganisms (GCM) 10K type strain sequencing project: providing services to taxonomists for standard genome sequencing and annotation.</title>
        <authorList>
            <consortium name="The Broad Institute Genomics Platform"/>
            <consortium name="The Broad Institute Genome Sequencing Center for Infectious Disease"/>
            <person name="Wu L."/>
            <person name="Ma J."/>
        </authorList>
    </citation>
    <scope>NUCLEOTIDE SEQUENCE [LARGE SCALE GENOMIC DNA]</scope>
    <source>
        <strain evidence="3">KCTC 32255</strain>
    </source>
</reference>
<dbReference type="Proteomes" id="UP001596337">
    <property type="component" value="Unassembled WGS sequence"/>
</dbReference>
<dbReference type="RefSeq" id="WP_345396865.1">
    <property type="nucleotide sequence ID" value="NZ_BAABLA010000026.1"/>
</dbReference>
<evidence type="ECO:0000313" key="3">
    <source>
        <dbReference type="Proteomes" id="UP001596337"/>
    </source>
</evidence>
<evidence type="ECO:0000259" key="1">
    <source>
        <dbReference type="Pfam" id="PF01814"/>
    </source>
</evidence>
<dbReference type="EMBL" id="JBHSXX010000001">
    <property type="protein sequence ID" value="MFC6868848.1"/>
    <property type="molecule type" value="Genomic_DNA"/>
</dbReference>
<proteinExistence type="predicted"/>